<evidence type="ECO:0000256" key="1">
    <source>
        <dbReference type="SAM" id="MobiDB-lite"/>
    </source>
</evidence>
<comment type="caution">
    <text evidence="2">The sequence shown here is derived from an EMBL/GenBank/DDBJ whole genome shotgun (WGS) entry which is preliminary data.</text>
</comment>
<evidence type="ECO:0000313" key="3">
    <source>
        <dbReference type="Proteomes" id="UP000249590"/>
    </source>
</evidence>
<gene>
    <name evidence="2" type="ORF">DLJ53_32340</name>
</gene>
<name>A0A8B2NK93_9HYPH</name>
<dbReference type="Proteomes" id="UP000249590">
    <property type="component" value="Unassembled WGS sequence"/>
</dbReference>
<dbReference type="OrthoDB" id="8365235at2"/>
<organism evidence="2 3">
    <name type="scientific">Acuticoccus sediminis</name>
    <dbReference type="NCBI Taxonomy" id="2184697"/>
    <lineage>
        <taxon>Bacteria</taxon>
        <taxon>Pseudomonadati</taxon>
        <taxon>Pseudomonadota</taxon>
        <taxon>Alphaproteobacteria</taxon>
        <taxon>Hyphomicrobiales</taxon>
        <taxon>Amorphaceae</taxon>
        <taxon>Acuticoccus</taxon>
    </lineage>
</organism>
<accession>A0A8B2NK93</accession>
<protein>
    <submittedName>
        <fullName evidence="2">Uncharacterized protein</fullName>
    </submittedName>
</protein>
<dbReference type="EMBL" id="QHHQ01000013">
    <property type="protein sequence ID" value="RAH96346.1"/>
    <property type="molecule type" value="Genomic_DNA"/>
</dbReference>
<reference evidence="2 3" key="1">
    <citation type="submission" date="2018-05" db="EMBL/GenBank/DDBJ databases">
        <title>Acuticoccus sediminis sp. nov., isolated from deep-sea sediment of Indian Ocean.</title>
        <authorList>
            <person name="Liu X."/>
            <person name="Lai Q."/>
            <person name="Du Y."/>
            <person name="Sun F."/>
            <person name="Zhang X."/>
            <person name="Wang S."/>
            <person name="Shao Z."/>
        </authorList>
    </citation>
    <scope>NUCLEOTIDE SEQUENCE [LARGE SCALE GENOMIC DNA]</scope>
    <source>
        <strain evidence="2 3">PTG4-2</strain>
    </source>
</reference>
<proteinExistence type="predicted"/>
<keyword evidence="3" id="KW-1185">Reference proteome</keyword>
<dbReference type="AlphaFoldDB" id="A0A8B2NK93"/>
<evidence type="ECO:0000313" key="2">
    <source>
        <dbReference type="EMBL" id="RAH96346.1"/>
    </source>
</evidence>
<sequence>MIGRGTVASGFHVPDGNEALRADIPAIVELIERTARWVHPDTFRALPVWAPHTARGRPLYDAGWSRRYTNTRKATGVTAEKFEGNVAALNALVTALDVAAPKPKNWTVCHIWGYDDPSFAQRSSVVQDPRYFSCVANMVWLPTSLKGFTDTLPEIKTMLRVCSFHLYGWACEHESVQSQAEQVRSGWTPSDYPESWPSPDRPGILPPGTAPFTQRIEREIAKRKSKMRSDLANAEYLHYPRAEVEDVLRFWKIDLS</sequence>
<feature type="region of interest" description="Disordered" evidence="1">
    <location>
        <begin position="187"/>
        <end position="210"/>
    </location>
</feature>